<dbReference type="Pfam" id="PF12883">
    <property type="entry name" value="DUF3828"/>
    <property type="match status" value="1"/>
</dbReference>
<evidence type="ECO:0000313" key="3">
    <source>
        <dbReference type="EMBL" id="MBP1857146.1"/>
    </source>
</evidence>
<evidence type="ECO:0000256" key="1">
    <source>
        <dbReference type="SAM" id="SignalP"/>
    </source>
</evidence>
<proteinExistence type="predicted"/>
<feature type="chain" id="PRO_5047368683" description="DUF3828 domain-containing protein" evidence="1">
    <location>
        <begin position="21"/>
        <end position="154"/>
    </location>
</feature>
<feature type="domain" description="DUF3828" evidence="2">
    <location>
        <begin position="39"/>
        <end position="137"/>
    </location>
</feature>
<gene>
    <name evidence="3" type="ORF">J2Z75_000626</name>
</gene>
<accession>A0ABS4EGS3</accession>
<dbReference type="EMBL" id="JAGGJV010000001">
    <property type="protein sequence ID" value="MBP1857146.1"/>
    <property type="molecule type" value="Genomic_DNA"/>
</dbReference>
<name>A0ABS4EGS3_9HYPH</name>
<reference evidence="3 4" key="1">
    <citation type="submission" date="2021-03" db="EMBL/GenBank/DDBJ databases">
        <title>Genomic Encyclopedia of Type Strains, Phase IV (KMG-IV): sequencing the most valuable type-strain genomes for metagenomic binning, comparative biology and taxonomic classification.</title>
        <authorList>
            <person name="Goeker M."/>
        </authorList>
    </citation>
    <scope>NUCLEOTIDE SEQUENCE [LARGE SCALE GENOMIC DNA]</scope>
    <source>
        <strain evidence="3 4">DSM 26427</strain>
    </source>
</reference>
<protein>
    <recommendedName>
        <fullName evidence="2">DUF3828 domain-containing protein</fullName>
    </recommendedName>
</protein>
<organism evidence="3 4">
    <name type="scientific">Rhizobium herbae</name>
    <dbReference type="NCBI Taxonomy" id="508661"/>
    <lineage>
        <taxon>Bacteria</taxon>
        <taxon>Pseudomonadati</taxon>
        <taxon>Pseudomonadota</taxon>
        <taxon>Alphaproteobacteria</taxon>
        <taxon>Hyphomicrobiales</taxon>
        <taxon>Rhizobiaceae</taxon>
        <taxon>Rhizobium/Agrobacterium group</taxon>
        <taxon>Rhizobium</taxon>
    </lineage>
</organism>
<evidence type="ECO:0000259" key="2">
    <source>
        <dbReference type="Pfam" id="PF12883"/>
    </source>
</evidence>
<keyword evidence="4" id="KW-1185">Reference proteome</keyword>
<dbReference type="InterPro" id="IPR024289">
    <property type="entry name" value="DUF3828"/>
</dbReference>
<evidence type="ECO:0000313" key="4">
    <source>
        <dbReference type="Proteomes" id="UP000823786"/>
    </source>
</evidence>
<feature type="signal peptide" evidence="1">
    <location>
        <begin position="1"/>
        <end position="20"/>
    </location>
</feature>
<keyword evidence="1" id="KW-0732">Signal</keyword>
<comment type="caution">
    <text evidence="3">The sequence shown here is derived from an EMBL/GenBank/DDBJ whole genome shotgun (WGS) entry which is preliminary data.</text>
</comment>
<dbReference type="RefSeq" id="WP_209847616.1">
    <property type="nucleotide sequence ID" value="NZ_JAGGJV010000001.1"/>
</dbReference>
<dbReference type="Gene3D" id="3.10.450.50">
    <property type="match status" value="1"/>
</dbReference>
<sequence length="154" mass="16547">MRLPALALLLSALAALPAAAETFRTPESLLQALYRYDTAETDADAPSLYSPFFSDQLNARFQADLDTTAEGDAGTIDFDPVISGNDGQATGVAVGQPIVIDDTAEVEVTFKNSEPVTLYYTLVREHGGWKVDDIANQQGEYPWSLSALFDGAGR</sequence>
<dbReference type="Proteomes" id="UP000823786">
    <property type="component" value="Unassembled WGS sequence"/>
</dbReference>